<accession>A0AA36IJN7</accession>
<proteinExistence type="predicted"/>
<keyword evidence="2" id="KW-1185">Reference proteome</keyword>
<dbReference type="Proteomes" id="UP001178507">
    <property type="component" value="Unassembled WGS sequence"/>
</dbReference>
<gene>
    <name evidence="1" type="ORF">EVOR1521_LOCUS13927</name>
</gene>
<dbReference type="AlphaFoldDB" id="A0AA36IJN7"/>
<name>A0AA36IJN7_9DINO</name>
<reference evidence="1" key="1">
    <citation type="submission" date="2023-08" db="EMBL/GenBank/DDBJ databases">
        <authorList>
            <person name="Chen Y."/>
            <person name="Shah S."/>
            <person name="Dougan E. K."/>
            <person name="Thang M."/>
            <person name="Chan C."/>
        </authorList>
    </citation>
    <scope>NUCLEOTIDE SEQUENCE</scope>
</reference>
<evidence type="ECO:0000313" key="2">
    <source>
        <dbReference type="Proteomes" id="UP001178507"/>
    </source>
</evidence>
<comment type="caution">
    <text evidence="1">The sequence shown here is derived from an EMBL/GenBank/DDBJ whole genome shotgun (WGS) entry which is preliminary data.</text>
</comment>
<protein>
    <submittedName>
        <fullName evidence="1">Uncharacterized protein</fullName>
    </submittedName>
</protein>
<evidence type="ECO:0000313" key="1">
    <source>
        <dbReference type="EMBL" id="CAJ1387966.1"/>
    </source>
</evidence>
<organism evidence="1 2">
    <name type="scientific">Effrenium voratum</name>
    <dbReference type="NCBI Taxonomy" id="2562239"/>
    <lineage>
        <taxon>Eukaryota</taxon>
        <taxon>Sar</taxon>
        <taxon>Alveolata</taxon>
        <taxon>Dinophyceae</taxon>
        <taxon>Suessiales</taxon>
        <taxon>Symbiodiniaceae</taxon>
        <taxon>Effrenium</taxon>
    </lineage>
</organism>
<dbReference type="EMBL" id="CAUJNA010001613">
    <property type="protein sequence ID" value="CAJ1387966.1"/>
    <property type="molecule type" value="Genomic_DNA"/>
</dbReference>
<sequence length="253" mass="26511">MKVEEPDLSMELMSQLQRQLSALEAGSFKEGQSAEGVGRAQAKFADGAASEIVSLLRSFNPELAEEELSRDVHSIIHTNSVVGHLQPSNLQALREYVPLDRRAWLGPDIQRHLARQRRRRPFREALQIFQRRRRRLVKDSELPATAVGAVGGCALGSTGGGALGMLAGSYFGAFCGLVPALVTFGMSVPVGAVLGGAAGLVTGAAAGGTAGALGGGFLGRTAYAQQLFRSGADWALRFTGKGLTQAPGTGGTH</sequence>